<protein>
    <submittedName>
        <fullName evidence="1">HAD family phosphatase</fullName>
    </submittedName>
</protein>
<sequence>MARALVTVDLDGTLLKRGVFLPEAERFLQRLRKAGHLLAVNTGRLPAGFALEAARRVDPQGLHLFSDGALLSDSLGRIREGASLSPATARRALRMIRRLGLSAELHTLRGTRHYLPGHAPEDLDEHVARTGTPIFPAAAERLERTRLVAVWLVGLTPEDWSEVRREPLGLVRVETYGSPEGPVFVGVKPRDRHKGTGLRSLARFHELPLEATVMVGDGLNDVGGLEAAGLGIAVGNGDEAALRAADRVVAPADAGGLEEAADLILQTFGRA</sequence>
<dbReference type="InterPro" id="IPR036412">
    <property type="entry name" value="HAD-like_sf"/>
</dbReference>
<reference evidence="1" key="1">
    <citation type="journal article" date="2020" name="mSystems">
        <title>Genome- and Community-Level Interaction Insights into Carbon Utilization and Element Cycling Functions of Hydrothermarchaeota in Hydrothermal Sediment.</title>
        <authorList>
            <person name="Zhou Z."/>
            <person name="Liu Y."/>
            <person name="Xu W."/>
            <person name="Pan J."/>
            <person name="Luo Z.H."/>
            <person name="Li M."/>
        </authorList>
    </citation>
    <scope>NUCLEOTIDE SEQUENCE [LARGE SCALE GENOMIC DNA]</scope>
    <source>
        <strain evidence="1">HyVt-570</strain>
    </source>
</reference>
<dbReference type="PANTHER" id="PTHR10000">
    <property type="entry name" value="PHOSPHOSERINE PHOSPHATASE"/>
    <property type="match status" value="1"/>
</dbReference>
<dbReference type="SUPFAM" id="SSF56784">
    <property type="entry name" value="HAD-like"/>
    <property type="match status" value="1"/>
</dbReference>
<organism evidence="1">
    <name type="scientific">Oceanithermus profundus</name>
    <dbReference type="NCBI Taxonomy" id="187137"/>
    <lineage>
        <taxon>Bacteria</taxon>
        <taxon>Thermotogati</taxon>
        <taxon>Deinococcota</taxon>
        <taxon>Deinococci</taxon>
        <taxon>Thermales</taxon>
        <taxon>Thermaceae</taxon>
        <taxon>Oceanithermus</taxon>
    </lineage>
</organism>
<proteinExistence type="predicted"/>
<dbReference type="EMBL" id="DRPZ01000276">
    <property type="protein sequence ID" value="HGY10563.1"/>
    <property type="molecule type" value="Genomic_DNA"/>
</dbReference>
<dbReference type="GO" id="GO:0000287">
    <property type="term" value="F:magnesium ion binding"/>
    <property type="evidence" value="ECO:0007669"/>
    <property type="project" value="TreeGrafter"/>
</dbReference>
<dbReference type="InterPro" id="IPR006379">
    <property type="entry name" value="HAD-SF_hydro_IIB"/>
</dbReference>
<dbReference type="GO" id="GO:0005829">
    <property type="term" value="C:cytosol"/>
    <property type="evidence" value="ECO:0007669"/>
    <property type="project" value="TreeGrafter"/>
</dbReference>
<comment type="caution">
    <text evidence="1">The sequence shown here is derived from an EMBL/GenBank/DDBJ whole genome shotgun (WGS) entry which is preliminary data.</text>
</comment>
<gene>
    <name evidence="1" type="ORF">ENK37_11030</name>
</gene>
<dbReference type="AlphaFoldDB" id="A0A7C4VF21"/>
<dbReference type="InterPro" id="IPR023214">
    <property type="entry name" value="HAD_sf"/>
</dbReference>
<name>A0A7C4VF21_9DEIN</name>
<dbReference type="GO" id="GO:0016791">
    <property type="term" value="F:phosphatase activity"/>
    <property type="evidence" value="ECO:0007669"/>
    <property type="project" value="TreeGrafter"/>
</dbReference>
<dbReference type="PANTHER" id="PTHR10000:SF8">
    <property type="entry name" value="HAD SUPERFAMILY HYDROLASE-LIKE, TYPE 3"/>
    <property type="match status" value="1"/>
</dbReference>
<dbReference type="NCBIfam" id="TIGR01484">
    <property type="entry name" value="HAD-SF-IIB"/>
    <property type="match status" value="1"/>
</dbReference>
<accession>A0A7C4VF21</accession>
<dbReference type="Pfam" id="PF08282">
    <property type="entry name" value="Hydrolase_3"/>
    <property type="match status" value="1"/>
</dbReference>
<dbReference type="Proteomes" id="UP000885759">
    <property type="component" value="Unassembled WGS sequence"/>
</dbReference>
<dbReference type="Gene3D" id="3.40.50.1000">
    <property type="entry name" value="HAD superfamily/HAD-like"/>
    <property type="match status" value="1"/>
</dbReference>
<evidence type="ECO:0000313" key="1">
    <source>
        <dbReference type="EMBL" id="HGY10563.1"/>
    </source>
</evidence>
<dbReference type="Gene3D" id="3.30.1240.10">
    <property type="match status" value="1"/>
</dbReference>